<accession>A0ABV6VCZ1</accession>
<dbReference type="RefSeq" id="WP_380511497.1">
    <property type="nucleotide sequence ID" value="NZ_JBHEZX010000008.1"/>
</dbReference>
<name>A0ABV6VCZ1_9ACTN</name>
<evidence type="ECO:0000313" key="1">
    <source>
        <dbReference type="EMBL" id="MFC1411588.1"/>
    </source>
</evidence>
<keyword evidence="2" id="KW-1185">Reference proteome</keyword>
<evidence type="ECO:0000313" key="2">
    <source>
        <dbReference type="Proteomes" id="UP001592582"/>
    </source>
</evidence>
<organism evidence="1 2">
    <name type="scientific">Streptacidiphilus alkalitolerans</name>
    <dbReference type="NCBI Taxonomy" id="3342712"/>
    <lineage>
        <taxon>Bacteria</taxon>
        <taxon>Bacillati</taxon>
        <taxon>Actinomycetota</taxon>
        <taxon>Actinomycetes</taxon>
        <taxon>Kitasatosporales</taxon>
        <taxon>Streptomycetaceae</taxon>
        <taxon>Streptacidiphilus</taxon>
    </lineage>
</organism>
<gene>
    <name evidence="1" type="ORF">ACEZDG_20200</name>
</gene>
<dbReference type="Proteomes" id="UP001592582">
    <property type="component" value="Unassembled WGS sequence"/>
</dbReference>
<sequence>MTVAAGAAWRRNRRWLVAAVATAVLLLCALWARGVFRDSDASAPSCSWSAARIEKADADQAGLIRCYLRAVAQHSDGQLRAVVRSGSDGPSGFSPADFAYTRDANSGSATVTVTGNDSDSADADVAIRYADGVRQQLEIHLADPASLHSWRFWNVGTYPDQG</sequence>
<comment type="caution">
    <text evidence="1">The sequence shown here is derived from an EMBL/GenBank/DDBJ whole genome shotgun (WGS) entry which is preliminary data.</text>
</comment>
<reference evidence="1 2" key="1">
    <citation type="submission" date="2024-09" db="EMBL/GenBank/DDBJ databases">
        <authorList>
            <person name="Lee S.D."/>
        </authorList>
    </citation>
    <scope>NUCLEOTIDE SEQUENCE [LARGE SCALE GENOMIC DNA]</scope>
    <source>
        <strain evidence="1 2">N1-1</strain>
    </source>
</reference>
<dbReference type="EMBL" id="JBHEZX010000008">
    <property type="protein sequence ID" value="MFC1411588.1"/>
    <property type="molecule type" value="Genomic_DNA"/>
</dbReference>
<proteinExistence type="predicted"/>
<protein>
    <submittedName>
        <fullName evidence="1">Uncharacterized protein</fullName>
    </submittedName>
</protein>